<organism evidence="1">
    <name type="scientific">Ditylum brightwellii</name>
    <dbReference type="NCBI Taxonomy" id="49249"/>
    <lineage>
        <taxon>Eukaryota</taxon>
        <taxon>Sar</taxon>
        <taxon>Stramenopiles</taxon>
        <taxon>Ochrophyta</taxon>
        <taxon>Bacillariophyta</taxon>
        <taxon>Mediophyceae</taxon>
        <taxon>Lithodesmiophycidae</taxon>
        <taxon>Lithodesmiales</taxon>
        <taxon>Lithodesmiaceae</taxon>
        <taxon>Ditylum</taxon>
    </lineage>
</organism>
<accession>A0A7S4UZY9</accession>
<proteinExistence type="predicted"/>
<sequence>MSKSKKSQVLVAASCLAMLSLFLSDITFSKSSTVRRLLLGEGYDFYATDARDLTEEMKYVMEEEMLDAQEEAHREHAFLHNLIDTEGEDIFDDPWHDPFGTGGHEEPLYDHEEISARALNRLRLLRDPTLDLVHDLRYMMLGHPSAILKYGHYGQMYSYPALISHGGTPGQITRRVAHIGDGLSGPRYISSCLQSLVEEYAAYPEHQNMDVIVLDYFSKATDGLYPLVRRLRARYPDAIIIVLRVWKPTHINWIKDGKRRGSLKDWGDHMSQLLDKTLRYGTEEWFHYFNNTRVQLEWQDFTDRDRILHHVVQEFGVKLFRLETDTNPKMAIWKNHDMFYPDYVHVSVIGHRHLYFAIMHFVNEAVNEEGYDPSTAQQSTWGQGDSCHSWYTDGVINVRKSNNLKKEEFRVGASFTNYDSHVVYALSTGMDHPNSGGHIWVNNPFHGPRHLILSYMTTGPAPSKYPTVDITVETLQGTVINTTTLVPLTTLYESKLVHAIKTSVVATIPHGEFKLFWSRQETGRLGETRPFRITAVQVVSTDVVEGGVMGPPAYFDSLGQFGP</sequence>
<dbReference type="EMBL" id="HBNS01013372">
    <property type="protein sequence ID" value="CAE4599344.1"/>
    <property type="molecule type" value="Transcribed_RNA"/>
</dbReference>
<dbReference type="AlphaFoldDB" id="A0A7S4UZY9"/>
<name>A0A7S4UZY9_9STRA</name>
<reference evidence="1" key="1">
    <citation type="submission" date="2021-01" db="EMBL/GenBank/DDBJ databases">
        <authorList>
            <person name="Corre E."/>
            <person name="Pelletier E."/>
            <person name="Niang G."/>
            <person name="Scheremetjew M."/>
            <person name="Finn R."/>
            <person name="Kale V."/>
            <person name="Holt S."/>
            <person name="Cochrane G."/>
            <person name="Meng A."/>
            <person name="Brown T."/>
            <person name="Cohen L."/>
        </authorList>
    </citation>
    <scope>NUCLEOTIDE SEQUENCE</scope>
    <source>
        <strain evidence="1">GSO104</strain>
    </source>
</reference>
<protein>
    <submittedName>
        <fullName evidence="1">Uncharacterized protein</fullName>
    </submittedName>
</protein>
<evidence type="ECO:0000313" key="1">
    <source>
        <dbReference type="EMBL" id="CAE4599344.1"/>
    </source>
</evidence>
<dbReference type="SUPFAM" id="SSF52266">
    <property type="entry name" value="SGNH hydrolase"/>
    <property type="match status" value="1"/>
</dbReference>
<gene>
    <name evidence="1" type="ORF">DBRI00130_LOCUS10784</name>
</gene>